<accession>A0A0M6YIE4</accession>
<keyword evidence="3" id="KW-1185">Reference proteome</keyword>
<dbReference type="Proteomes" id="UP000049222">
    <property type="component" value="Unassembled WGS sequence"/>
</dbReference>
<feature type="transmembrane region" description="Helical" evidence="1">
    <location>
        <begin position="21"/>
        <end position="46"/>
    </location>
</feature>
<keyword evidence="1" id="KW-0812">Transmembrane</keyword>
<dbReference type="AlphaFoldDB" id="A0A0M6YIE4"/>
<sequence>MRILRQAFRSGRRRPLRRVLRALRWLLIVPCAVAVWLIAGLIGAMIPSDGAAPGDDVTIHLVGTAIHYDFLLPATPRTRAAFGFATDAGVPVDALGARWILIGWGARDFYTATGRYSDMEVGPVWRAVTGDASVLRVEVWGDVDLSGRPELRLGAVQYDRLLAALVASTDRQALNHPGFTATDGFFGAVGRFDLWRTCNVWVGQMLRAAGVRFGVWTPTPQAVRLALRWHG</sequence>
<name>A0A0M6YIE4_9RHOB</name>
<dbReference type="Pfam" id="PF09601">
    <property type="entry name" value="DUF2459"/>
    <property type="match status" value="1"/>
</dbReference>
<keyword evidence="1" id="KW-0472">Membrane</keyword>
<dbReference type="OrthoDB" id="211174at2"/>
<dbReference type="EMBL" id="CXSU01000011">
    <property type="protein sequence ID" value="CTQ49047.1"/>
    <property type="molecule type" value="Genomic_DNA"/>
</dbReference>
<organism evidence="2 3">
    <name type="scientific">Jannaschia donghaensis</name>
    <dbReference type="NCBI Taxonomy" id="420998"/>
    <lineage>
        <taxon>Bacteria</taxon>
        <taxon>Pseudomonadati</taxon>
        <taxon>Pseudomonadota</taxon>
        <taxon>Alphaproteobacteria</taxon>
        <taxon>Rhodobacterales</taxon>
        <taxon>Roseobacteraceae</taxon>
        <taxon>Jannaschia</taxon>
    </lineage>
</organism>
<dbReference type="InterPro" id="IPR011727">
    <property type="entry name" value="CHP02117"/>
</dbReference>
<gene>
    <name evidence="2" type="ORF">JDO7802_01056</name>
</gene>
<evidence type="ECO:0000313" key="3">
    <source>
        <dbReference type="Proteomes" id="UP000049222"/>
    </source>
</evidence>
<evidence type="ECO:0008006" key="4">
    <source>
        <dbReference type="Google" id="ProtNLM"/>
    </source>
</evidence>
<evidence type="ECO:0000313" key="2">
    <source>
        <dbReference type="EMBL" id="CTQ49047.1"/>
    </source>
</evidence>
<evidence type="ECO:0000256" key="1">
    <source>
        <dbReference type="SAM" id="Phobius"/>
    </source>
</evidence>
<protein>
    <recommendedName>
        <fullName evidence="4">TIGR02117 family protein</fullName>
    </recommendedName>
</protein>
<proteinExistence type="predicted"/>
<dbReference type="STRING" id="420998.JDO7802_01056"/>
<keyword evidence="1" id="KW-1133">Transmembrane helix</keyword>
<reference evidence="2 3" key="1">
    <citation type="submission" date="2015-07" db="EMBL/GenBank/DDBJ databases">
        <authorList>
            <person name="Noorani M."/>
        </authorList>
    </citation>
    <scope>NUCLEOTIDE SEQUENCE [LARGE SCALE GENOMIC DNA]</scope>
    <source>
        <strain evidence="2 3">CECT 7802</strain>
    </source>
</reference>